<dbReference type="SMART" id="SM00895">
    <property type="entry name" value="FCD"/>
    <property type="match status" value="1"/>
</dbReference>
<dbReference type="PRINTS" id="PR00035">
    <property type="entry name" value="HTHGNTR"/>
</dbReference>
<dbReference type="PROSITE" id="PS50949">
    <property type="entry name" value="HTH_GNTR"/>
    <property type="match status" value="1"/>
</dbReference>
<reference evidence="5 6" key="1">
    <citation type="submission" date="2017-09" db="EMBL/GenBank/DDBJ databases">
        <title>Bacterial strain isolated from the female urinary microbiota.</title>
        <authorList>
            <person name="Thomas-White K."/>
            <person name="Kumar N."/>
            <person name="Forster S."/>
            <person name="Putonti C."/>
            <person name="Lawley T."/>
            <person name="Wolfe A.J."/>
        </authorList>
    </citation>
    <scope>NUCLEOTIDE SEQUENCE [LARGE SCALE GENOMIC DNA]</scope>
    <source>
        <strain evidence="5 6">UMB0680</strain>
    </source>
</reference>
<dbReference type="Pfam" id="PF07729">
    <property type="entry name" value="FCD"/>
    <property type="match status" value="1"/>
</dbReference>
<protein>
    <recommendedName>
        <fullName evidence="4">HTH gntR-type domain-containing protein</fullName>
    </recommendedName>
</protein>
<dbReference type="Pfam" id="PF00392">
    <property type="entry name" value="GntR"/>
    <property type="match status" value="1"/>
</dbReference>
<dbReference type="SMART" id="SM00345">
    <property type="entry name" value="HTH_GNTR"/>
    <property type="match status" value="1"/>
</dbReference>
<keyword evidence="2" id="KW-0238">DNA-binding</keyword>
<dbReference type="CDD" id="cd07377">
    <property type="entry name" value="WHTH_GntR"/>
    <property type="match status" value="1"/>
</dbReference>
<name>A0A2N6PHV4_9MICO</name>
<proteinExistence type="predicted"/>
<dbReference type="InterPro" id="IPR008920">
    <property type="entry name" value="TF_FadR/GntR_C"/>
</dbReference>
<evidence type="ECO:0000256" key="1">
    <source>
        <dbReference type="ARBA" id="ARBA00023015"/>
    </source>
</evidence>
<organism evidence="5 6">
    <name type="scientific">Brevibacterium luteolum</name>
    <dbReference type="NCBI Taxonomy" id="199591"/>
    <lineage>
        <taxon>Bacteria</taxon>
        <taxon>Bacillati</taxon>
        <taxon>Actinomycetota</taxon>
        <taxon>Actinomycetes</taxon>
        <taxon>Micrococcales</taxon>
        <taxon>Brevibacteriaceae</taxon>
        <taxon>Brevibacterium</taxon>
    </lineage>
</organism>
<dbReference type="PANTHER" id="PTHR43537">
    <property type="entry name" value="TRANSCRIPTIONAL REGULATOR, GNTR FAMILY"/>
    <property type="match status" value="1"/>
</dbReference>
<dbReference type="InterPro" id="IPR036390">
    <property type="entry name" value="WH_DNA-bd_sf"/>
</dbReference>
<evidence type="ECO:0000259" key="4">
    <source>
        <dbReference type="PROSITE" id="PS50949"/>
    </source>
</evidence>
<dbReference type="GO" id="GO:0003700">
    <property type="term" value="F:DNA-binding transcription factor activity"/>
    <property type="evidence" value="ECO:0007669"/>
    <property type="project" value="InterPro"/>
</dbReference>
<dbReference type="InterPro" id="IPR036388">
    <property type="entry name" value="WH-like_DNA-bd_sf"/>
</dbReference>
<dbReference type="InterPro" id="IPR011711">
    <property type="entry name" value="GntR_C"/>
</dbReference>
<comment type="caution">
    <text evidence="5">The sequence shown here is derived from an EMBL/GenBank/DDBJ whole genome shotgun (WGS) entry which is preliminary data.</text>
</comment>
<dbReference type="InterPro" id="IPR000524">
    <property type="entry name" value="Tscrpt_reg_HTH_GntR"/>
</dbReference>
<dbReference type="AlphaFoldDB" id="A0A2N6PHV4"/>
<sequence length="202" mass="21819">MLMANLTAEVKGKITAAVASGELAPGTVLRQEHIAERFGVSRTPAREALVQLAAAGVVSQRSGRGFEVCPLDDTTVADVQQVRFSLEALALRSLTGQLTPRARLELSHRLDQAELALDDPAEFFELSRRFHIELVDACANSYLRSVLTSVWDHPVQQRIGARAGADRAQRQATLATHRELLAALADGDGAVAEAALMRCHTD</sequence>
<keyword evidence="6" id="KW-1185">Reference proteome</keyword>
<dbReference type="SUPFAM" id="SSF48008">
    <property type="entry name" value="GntR ligand-binding domain-like"/>
    <property type="match status" value="1"/>
</dbReference>
<dbReference type="Gene3D" id="1.10.10.10">
    <property type="entry name" value="Winged helix-like DNA-binding domain superfamily/Winged helix DNA-binding domain"/>
    <property type="match status" value="1"/>
</dbReference>
<dbReference type="OrthoDB" id="4164516at2"/>
<evidence type="ECO:0000313" key="6">
    <source>
        <dbReference type="Proteomes" id="UP000235703"/>
    </source>
</evidence>
<dbReference type="PANTHER" id="PTHR43537:SF49">
    <property type="entry name" value="TRANSCRIPTIONAL REGULATORY PROTEIN"/>
    <property type="match status" value="1"/>
</dbReference>
<feature type="domain" description="HTH gntR-type" evidence="4">
    <location>
        <begin position="4"/>
        <end position="71"/>
    </location>
</feature>
<keyword evidence="3" id="KW-0804">Transcription</keyword>
<evidence type="ECO:0000256" key="2">
    <source>
        <dbReference type="ARBA" id="ARBA00023125"/>
    </source>
</evidence>
<dbReference type="GO" id="GO:0003677">
    <property type="term" value="F:DNA binding"/>
    <property type="evidence" value="ECO:0007669"/>
    <property type="project" value="UniProtKB-KW"/>
</dbReference>
<evidence type="ECO:0000256" key="3">
    <source>
        <dbReference type="ARBA" id="ARBA00023163"/>
    </source>
</evidence>
<evidence type="ECO:0000313" key="5">
    <source>
        <dbReference type="EMBL" id="PMB98264.1"/>
    </source>
</evidence>
<dbReference type="Proteomes" id="UP000235703">
    <property type="component" value="Unassembled WGS sequence"/>
</dbReference>
<keyword evidence="1" id="KW-0805">Transcription regulation</keyword>
<gene>
    <name evidence="5" type="ORF">CJ198_07835</name>
</gene>
<dbReference type="EMBL" id="PNFZ01000003">
    <property type="protein sequence ID" value="PMB98264.1"/>
    <property type="molecule type" value="Genomic_DNA"/>
</dbReference>
<accession>A0A2N6PHV4</accession>
<dbReference type="SUPFAM" id="SSF46785">
    <property type="entry name" value="Winged helix' DNA-binding domain"/>
    <property type="match status" value="1"/>
</dbReference>
<dbReference type="Gene3D" id="1.20.120.530">
    <property type="entry name" value="GntR ligand-binding domain-like"/>
    <property type="match status" value="1"/>
</dbReference>